<dbReference type="PROSITE" id="PS00218">
    <property type="entry name" value="AMINO_ACID_PERMEASE_1"/>
    <property type="match status" value="1"/>
</dbReference>
<dbReference type="AlphaFoldDB" id="A0A7C2UQP0"/>
<feature type="transmembrane region" description="Helical" evidence="6">
    <location>
        <begin position="248"/>
        <end position="268"/>
    </location>
</feature>
<dbReference type="PIRSF" id="PIRSF006060">
    <property type="entry name" value="AA_transporter"/>
    <property type="match status" value="1"/>
</dbReference>
<keyword evidence="4 6" id="KW-1133">Transmembrane helix</keyword>
<keyword evidence="5 6" id="KW-0472">Membrane</keyword>
<dbReference type="GO" id="GO:0055085">
    <property type="term" value="P:transmembrane transport"/>
    <property type="evidence" value="ECO:0007669"/>
    <property type="project" value="InterPro"/>
</dbReference>
<feature type="domain" description="Amino acid permease/ SLC12A" evidence="7">
    <location>
        <begin position="28"/>
        <end position="419"/>
    </location>
</feature>
<comment type="subcellular location">
    <subcellularLocation>
        <location evidence="1">Membrane</location>
        <topology evidence="1">Multi-pass membrane protein</topology>
    </subcellularLocation>
</comment>
<evidence type="ECO:0000256" key="6">
    <source>
        <dbReference type="SAM" id="Phobius"/>
    </source>
</evidence>
<comment type="caution">
    <text evidence="8">The sequence shown here is derived from an EMBL/GenBank/DDBJ whole genome shotgun (WGS) entry which is preliminary data.</text>
</comment>
<name>A0A7C2UQP0_9CREN</name>
<feature type="transmembrane region" description="Helical" evidence="6">
    <location>
        <begin position="338"/>
        <end position="358"/>
    </location>
</feature>
<feature type="transmembrane region" description="Helical" evidence="6">
    <location>
        <begin position="166"/>
        <end position="184"/>
    </location>
</feature>
<feature type="transmembrane region" description="Helical" evidence="6">
    <location>
        <begin position="398"/>
        <end position="420"/>
    </location>
</feature>
<dbReference type="Pfam" id="PF00324">
    <property type="entry name" value="AA_permease"/>
    <property type="match status" value="1"/>
</dbReference>
<evidence type="ECO:0000259" key="7">
    <source>
        <dbReference type="Pfam" id="PF00324"/>
    </source>
</evidence>
<feature type="transmembrane region" description="Helical" evidence="6">
    <location>
        <begin position="29"/>
        <end position="49"/>
    </location>
</feature>
<feature type="transmembrane region" description="Helical" evidence="6">
    <location>
        <begin position="55"/>
        <end position="75"/>
    </location>
</feature>
<dbReference type="Gene3D" id="1.20.1740.10">
    <property type="entry name" value="Amino acid/polyamine transporter I"/>
    <property type="match status" value="1"/>
</dbReference>
<evidence type="ECO:0000256" key="1">
    <source>
        <dbReference type="ARBA" id="ARBA00004141"/>
    </source>
</evidence>
<protein>
    <submittedName>
        <fullName evidence="8">Amino acid permease</fullName>
    </submittedName>
</protein>
<dbReference type="PANTHER" id="PTHR43495">
    <property type="entry name" value="GABA PERMEASE"/>
    <property type="match status" value="1"/>
</dbReference>
<evidence type="ECO:0000256" key="5">
    <source>
        <dbReference type="ARBA" id="ARBA00023136"/>
    </source>
</evidence>
<evidence type="ECO:0000313" key="8">
    <source>
        <dbReference type="EMBL" id="HEU97967.1"/>
    </source>
</evidence>
<dbReference type="GO" id="GO:0006865">
    <property type="term" value="P:amino acid transport"/>
    <property type="evidence" value="ECO:0007669"/>
    <property type="project" value="InterPro"/>
</dbReference>
<dbReference type="InterPro" id="IPR004841">
    <property type="entry name" value="AA-permease/SLC12A_dom"/>
</dbReference>
<sequence length="478" mass="51293">MVEGIESIRKKIEEREGGLLRALSHGQMVMMSIGSAIGTGMFLGSGFAIKLAGPGVAISFVIGAIIAYTVGLSLAEMTKIAPSTGSFGNHAEIFIGRYMGFLVRYMYWFAEVFAIGADLVAASIYMSYWFPEINPVVWMLVYGIALFILNSATVKAVGTVEFILSFVKSSAIVLFIIIGSYIILRPTSFGISYPDATYTSLLPNGLLGVWLATVVAIYSFIGVEVAGVTSGEAKNPEKDAPKALKTTLALLTFLYVVSMVVIVNIVPWSKSGVGESPFVAAFQLAGIPAAASITNFIILTAALSGANTDLYLSSRMLFSLSRGRLAPTKLGKLNRFKVPFNAVLASMFGVAVMTFASYRYGSSASYLIAFGIAAFGGIFVWLSILVSHIAFSLRYKKMTLPLLSGAGTVLLFGVLISTAITPGIEITIPSGISVISVLTLLYFIRYKEPADENKIGKSKLEKMLIPLKKYVKTEKEKG</sequence>
<feature type="transmembrane region" description="Helical" evidence="6">
    <location>
        <begin position="364"/>
        <end position="386"/>
    </location>
</feature>
<accession>A0A7C2UQP0</accession>
<feature type="transmembrane region" description="Helical" evidence="6">
    <location>
        <begin position="105"/>
        <end position="130"/>
    </location>
</feature>
<dbReference type="EMBL" id="DSFE01000083">
    <property type="protein sequence ID" value="HEU97967.1"/>
    <property type="molecule type" value="Genomic_DNA"/>
</dbReference>
<evidence type="ECO:0000256" key="4">
    <source>
        <dbReference type="ARBA" id="ARBA00022989"/>
    </source>
</evidence>
<feature type="transmembrane region" description="Helical" evidence="6">
    <location>
        <begin position="136"/>
        <end position="154"/>
    </location>
</feature>
<feature type="transmembrane region" description="Helical" evidence="6">
    <location>
        <begin position="426"/>
        <end position="444"/>
    </location>
</feature>
<dbReference type="Proteomes" id="UP000885664">
    <property type="component" value="Unassembled WGS sequence"/>
</dbReference>
<evidence type="ECO:0000256" key="2">
    <source>
        <dbReference type="ARBA" id="ARBA00022448"/>
    </source>
</evidence>
<gene>
    <name evidence="8" type="ORF">ENO36_03830</name>
</gene>
<feature type="transmembrane region" description="Helical" evidence="6">
    <location>
        <begin position="204"/>
        <end position="227"/>
    </location>
</feature>
<feature type="transmembrane region" description="Helical" evidence="6">
    <location>
        <begin position="280"/>
        <end position="306"/>
    </location>
</feature>
<evidence type="ECO:0000256" key="3">
    <source>
        <dbReference type="ARBA" id="ARBA00022692"/>
    </source>
</evidence>
<proteinExistence type="predicted"/>
<keyword evidence="3 6" id="KW-0812">Transmembrane</keyword>
<reference evidence="8" key="1">
    <citation type="journal article" date="2020" name="mSystems">
        <title>Genome- and Community-Level Interaction Insights into Carbon Utilization and Element Cycling Functions of Hydrothermarchaeota in Hydrothermal Sediment.</title>
        <authorList>
            <person name="Zhou Z."/>
            <person name="Liu Y."/>
            <person name="Xu W."/>
            <person name="Pan J."/>
            <person name="Luo Z.H."/>
            <person name="Li M."/>
        </authorList>
    </citation>
    <scope>NUCLEOTIDE SEQUENCE [LARGE SCALE GENOMIC DNA]</scope>
    <source>
        <strain evidence="8">SpSt-1259</strain>
    </source>
</reference>
<dbReference type="GO" id="GO:0016020">
    <property type="term" value="C:membrane"/>
    <property type="evidence" value="ECO:0007669"/>
    <property type="project" value="UniProtKB-SubCell"/>
</dbReference>
<dbReference type="PANTHER" id="PTHR43495:SF5">
    <property type="entry name" value="GAMMA-AMINOBUTYRIC ACID PERMEASE"/>
    <property type="match status" value="1"/>
</dbReference>
<dbReference type="InterPro" id="IPR004840">
    <property type="entry name" value="Amino_acid_permease_CS"/>
</dbReference>
<organism evidence="8">
    <name type="scientific">Fervidicoccus fontis</name>
    <dbReference type="NCBI Taxonomy" id="683846"/>
    <lineage>
        <taxon>Archaea</taxon>
        <taxon>Thermoproteota</taxon>
        <taxon>Thermoprotei</taxon>
        <taxon>Fervidicoccales</taxon>
        <taxon>Fervidicoccaceae</taxon>
        <taxon>Fervidicoccus</taxon>
    </lineage>
</organism>
<keyword evidence="2" id="KW-0813">Transport</keyword>